<protein>
    <submittedName>
        <fullName evidence="2">Uncharacterized protein</fullName>
    </submittedName>
</protein>
<keyword evidence="1" id="KW-0812">Transmembrane</keyword>
<dbReference type="EMBL" id="BMQS01000009">
    <property type="protein sequence ID" value="GGT95264.1"/>
    <property type="molecule type" value="Genomic_DNA"/>
</dbReference>
<dbReference type="Proteomes" id="UP000616143">
    <property type="component" value="Unassembled WGS sequence"/>
</dbReference>
<dbReference type="GeneID" id="38666627"/>
<reference evidence="2" key="3">
    <citation type="journal article" date="2019" name="BMC Res. Notes">
        <title>Complete genome sequence of the Sulfodiicoccus acidiphilus strain HS-1T, the first crenarchaeon that lacks polB3, isolated from an acidic hot spring in Ohwaku-dani, Hakone, Japan.</title>
        <authorList>
            <person name="Sakai H.D."/>
            <person name="Kurosawa N."/>
        </authorList>
    </citation>
    <scope>NUCLEOTIDE SEQUENCE</scope>
    <source>
        <strain evidence="2">HS-1</strain>
    </source>
</reference>
<keyword evidence="1" id="KW-0472">Membrane</keyword>
<keyword evidence="1" id="KW-1133">Transmembrane helix</keyword>
<feature type="transmembrane region" description="Helical" evidence="1">
    <location>
        <begin position="75"/>
        <end position="93"/>
    </location>
</feature>
<reference evidence="3" key="4">
    <citation type="submission" date="2020-09" db="EMBL/GenBank/DDBJ databases">
        <authorList>
            <person name="Sun Q."/>
            <person name="Ohkuma M."/>
        </authorList>
    </citation>
    <scope>NUCLEOTIDE SEQUENCE</scope>
    <source>
        <strain evidence="3">JCM 31740</strain>
    </source>
</reference>
<dbReference type="KEGG" id="sacd:HS1genome_1115"/>
<evidence type="ECO:0000313" key="3">
    <source>
        <dbReference type="EMBL" id="GGT95264.1"/>
    </source>
</evidence>
<organism evidence="2 4">
    <name type="scientific">Sulfodiicoccus acidiphilus</name>
    <dbReference type="NCBI Taxonomy" id="1670455"/>
    <lineage>
        <taxon>Archaea</taxon>
        <taxon>Thermoproteota</taxon>
        <taxon>Thermoprotei</taxon>
        <taxon>Sulfolobales</taxon>
        <taxon>Sulfolobaceae</taxon>
        <taxon>Sulfodiicoccus</taxon>
    </lineage>
</organism>
<evidence type="ECO:0000313" key="4">
    <source>
        <dbReference type="Proteomes" id="UP000276741"/>
    </source>
</evidence>
<feature type="transmembrane region" description="Helical" evidence="1">
    <location>
        <begin position="6"/>
        <end position="22"/>
    </location>
</feature>
<reference evidence="3" key="1">
    <citation type="journal article" date="2014" name="Int. J. Syst. Evol. Microbiol.">
        <title>Complete genome sequence of Corynebacterium casei LMG S-19264T (=DSM 44701T), isolated from a smear-ripened cheese.</title>
        <authorList>
            <consortium name="US DOE Joint Genome Institute (JGI-PGF)"/>
            <person name="Walter F."/>
            <person name="Albersmeier A."/>
            <person name="Kalinowski J."/>
            <person name="Ruckert C."/>
        </authorList>
    </citation>
    <scope>NUCLEOTIDE SEQUENCE</scope>
    <source>
        <strain evidence="3">JCM 31740</strain>
    </source>
</reference>
<accession>A0A348B3H4</accession>
<evidence type="ECO:0000313" key="2">
    <source>
        <dbReference type="EMBL" id="BBD72726.1"/>
    </source>
</evidence>
<name>A0A348B3H4_9CREN</name>
<dbReference type="RefSeq" id="WP_126449973.1">
    <property type="nucleotide sequence ID" value="NZ_AP018553.1"/>
</dbReference>
<proteinExistence type="predicted"/>
<sequence length="96" mass="10837">MWIIPVVFIAYGALTPLYLWVTRGKLSNKKAFLLAWATCPFFLSYIYSPLTWQLGVVAFLNALFYLLILVRKETYISTGAAFLVAAVLLALVYNPI</sequence>
<evidence type="ECO:0000256" key="1">
    <source>
        <dbReference type="SAM" id="Phobius"/>
    </source>
</evidence>
<dbReference type="Proteomes" id="UP000276741">
    <property type="component" value="Chromosome"/>
</dbReference>
<gene>
    <name evidence="3" type="ORF">GCM10007116_10920</name>
    <name evidence="2" type="ORF">HS1genome_1115</name>
</gene>
<dbReference type="AlphaFoldDB" id="A0A348B3H4"/>
<feature type="transmembrane region" description="Helical" evidence="1">
    <location>
        <begin position="54"/>
        <end position="70"/>
    </location>
</feature>
<reference evidence="4" key="2">
    <citation type="submission" date="2018-04" db="EMBL/GenBank/DDBJ databases">
        <title>Complete genome sequence of Sulfodiicoccus acidiphilus strain HS-1.</title>
        <authorList>
            <person name="Sakai H.D."/>
            <person name="Kurosawa N."/>
        </authorList>
    </citation>
    <scope>NUCLEOTIDE SEQUENCE [LARGE SCALE GENOMIC DNA]</scope>
    <source>
        <strain evidence="4">HS-1</strain>
    </source>
</reference>
<dbReference type="EMBL" id="AP018553">
    <property type="protein sequence ID" value="BBD72726.1"/>
    <property type="molecule type" value="Genomic_DNA"/>
</dbReference>
<keyword evidence="4" id="KW-1185">Reference proteome</keyword>